<dbReference type="AlphaFoldDB" id="A0A942Z6W1"/>
<dbReference type="Proteomes" id="UP000676456">
    <property type="component" value="Unassembled WGS sequence"/>
</dbReference>
<protein>
    <submittedName>
        <fullName evidence="1">AAA family ATPase</fullName>
    </submittedName>
</protein>
<dbReference type="SUPFAM" id="SSF52540">
    <property type="entry name" value="P-loop containing nucleoside triphosphate hydrolases"/>
    <property type="match status" value="1"/>
</dbReference>
<keyword evidence="2" id="KW-1185">Reference proteome</keyword>
<proteinExistence type="predicted"/>
<reference evidence="1 2" key="1">
    <citation type="submission" date="2021-05" db="EMBL/GenBank/DDBJ databases">
        <title>Novel Bacillus species.</title>
        <authorList>
            <person name="Liu G."/>
        </authorList>
    </citation>
    <scope>NUCLEOTIDE SEQUENCE [LARGE SCALE GENOMIC DNA]</scope>
    <source>
        <strain evidence="1 2">FJAT-49682</strain>
    </source>
</reference>
<dbReference type="Gene3D" id="3.40.50.300">
    <property type="entry name" value="P-loop containing nucleotide triphosphate hydrolases"/>
    <property type="match status" value="1"/>
</dbReference>
<sequence length="165" mass="18972">MNIFPLFIVTGASGVGKTTVVTELRKYLPDYDIFETDIIEDNDWQTQRNNWLRIAHSIAQNNRKTILCGTMMPEDVAKCDHFGFFSQVHYAILHCDDQTREARLRARPAWRNCGSDEFIADHKKFAHWLVENANTAFVPPAPIIDTTFNNPNEVARDISNWVQSC</sequence>
<name>A0A942Z6W1_9BACI</name>
<accession>A0A942Z6W1</accession>
<dbReference type="EMBL" id="JAGYPN010000004">
    <property type="protein sequence ID" value="MBS4224682.1"/>
    <property type="molecule type" value="Genomic_DNA"/>
</dbReference>
<evidence type="ECO:0000313" key="1">
    <source>
        <dbReference type="EMBL" id="MBS4224682.1"/>
    </source>
</evidence>
<dbReference type="InterPro" id="IPR027417">
    <property type="entry name" value="P-loop_NTPase"/>
</dbReference>
<organism evidence="1 2">
    <name type="scientific">Lederbergia citrea</name>
    <dbReference type="NCBI Taxonomy" id="2833581"/>
    <lineage>
        <taxon>Bacteria</taxon>
        <taxon>Bacillati</taxon>
        <taxon>Bacillota</taxon>
        <taxon>Bacilli</taxon>
        <taxon>Bacillales</taxon>
        <taxon>Bacillaceae</taxon>
        <taxon>Lederbergia</taxon>
    </lineage>
</organism>
<gene>
    <name evidence="1" type="ORF">KHA91_18380</name>
</gene>
<evidence type="ECO:0000313" key="2">
    <source>
        <dbReference type="Proteomes" id="UP000676456"/>
    </source>
</evidence>
<comment type="caution">
    <text evidence="1">The sequence shown here is derived from an EMBL/GenBank/DDBJ whole genome shotgun (WGS) entry which is preliminary data.</text>
</comment>